<keyword evidence="2" id="KW-0808">Transferase</keyword>
<dbReference type="eggNOG" id="COG2327">
    <property type="taxonomic scope" value="Bacteria"/>
</dbReference>
<name>D5EG97_AMICL</name>
<feature type="domain" description="Polysaccharide pyruvyl transferase" evidence="1">
    <location>
        <begin position="17"/>
        <end position="282"/>
    </location>
</feature>
<evidence type="ECO:0000313" key="3">
    <source>
        <dbReference type="Proteomes" id="UP000002366"/>
    </source>
</evidence>
<reference evidence="2 3" key="1">
    <citation type="journal article" date="2010" name="Stand. Genomic Sci.">
        <title>Complete genome sequence of Aminobacterium colombiense type strain (ALA-1).</title>
        <authorList>
            <person name="Chertkov O."/>
            <person name="Sikorski J."/>
            <person name="Brambilla E."/>
            <person name="Lapidus A."/>
            <person name="Copeland A."/>
            <person name="Glavina Del Rio T."/>
            <person name="Nolan M."/>
            <person name="Lucas S."/>
            <person name="Tice H."/>
            <person name="Cheng J.F."/>
            <person name="Han C."/>
            <person name="Detter J.C."/>
            <person name="Bruce D."/>
            <person name="Tapia R."/>
            <person name="Goodwin L."/>
            <person name="Pitluck S."/>
            <person name="Liolios K."/>
            <person name="Ivanova N."/>
            <person name="Mavromatis K."/>
            <person name="Ovchinnikova G."/>
            <person name="Pati A."/>
            <person name="Chen A."/>
            <person name="Palaniappan K."/>
            <person name="Land M."/>
            <person name="Hauser L."/>
            <person name="Chang Y.J."/>
            <person name="Jeffries C.D."/>
            <person name="Spring S."/>
            <person name="Rohde M."/>
            <person name="Goker M."/>
            <person name="Bristow J."/>
            <person name="Eisen J.A."/>
            <person name="Markowitz V."/>
            <person name="Hugenholtz P."/>
            <person name="Kyrpides N.C."/>
            <person name="Klenk H.P."/>
        </authorList>
    </citation>
    <scope>NUCLEOTIDE SEQUENCE [LARGE SCALE GENOMIC DNA]</scope>
    <source>
        <strain evidence="3">DSM 12261 / ALA-1</strain>
    </source>
</reference>
<dbReference type="Pfam" id="PF04230">
    <property type="entry name" value="PS_pyruv_trans"/>
    <property type="match status" value="1"/>
</dbReference>
<dbReference type="PANTHER" id="PTHR36836:SF1">
    <property type="entry name" value="COLANIC ACID BIOSYNTHESIS PROTEIN WCAK"/>
    <property type="match status" value="1"/>
</dbReference>
<dbReference type="EMBL" id="CP001997">
    <property type="protein sequence ID" value="ADE57579.1"/>
    <property type="molecule type" value="Genomic_DNA"/>
</dbReference>
<proteinExistence type="predicted"/>
<dbReference type="InterPro" id="IPR007345">
    <property type="entry name" value="Polysacch_pyruvyl_Trfase"/>
</dbReference>
<organism evidence="2 3">
    <name type="scientific">Aminobacterium colombiense (strain DSM 12261 / ALA-1)</name>
    <dbReference type="NCBI Taxonomy" id="572547"/>
    <lineage>
        <taxon>Bacteria</taxon>
        <taxon>Thermotogati</taxon>
        <taxon>Synergistota</taxon>
        <taxon>Synergistia</taxon>
        <taxon>Synergistales</taxon>
        <taxon>Aminobacteriaceae</taxon>
        <taxon>Aminobacterium</taxon>
    </lineage>
</organism>
<dbReference type="InterPro" id="IPR019896">
    <property type="entry name" value="Polysacch_pyruvyl_Trfase_CsaB"/>
</dbReference>
<dbReference type="STRING" id="572547.Amico_1462"/>
<evidence type="ECO:0000259" key="1">
    <source>
        <dbReference type="Pfam" id="PF04230"/>
    </source>
</evidence>
<protein>
    <submittedName>
        <fullName evidence="2">Polysaccharide pyruvyl transferase CsaB</fullName>
    </submittedName>
</protein>
<dbReference type="RefSeq" id="WP_013048842.1">
    <property type="nucleotide sequence ID" value="NC_014011.1"/>
</dbReference>
<dbReference type="KEGG" id="aco:Amico_1462"/>
<dbReference type="Proteomes" id="UP000002366">
    <property type="component" value="Chromosome"/>
</dbReference>
<dbReference type="GO" id="GO:0016740">
    <property type="term" value="F:transferase activity"/>
    <property type="evidence" value="ECO:0007669"/>
    <property type="project" value="UniProtKB-KW"/>
</dbReference>
<dbReference type="PANTHER" id="PTHR36836">
    <property type="entry name" value="COLANIC ACID BIOSYNTHESIS PROTEIN WCAK"/>
    <property type="match status" value="1"/>
</dbReference>
<accession>D5EG97</accession>
<gene>
    <name evidence="2" type="ordered locus">Amico_1462</name>
</gene>
<keyword evidence="3" id="KW-1185">Reference proteome</keyword>
<dbReference type="NCBIfam" id="TIGR03609">
    <property type="entry name" value="S_layer_CsaB"/>
    <property type="match status" value="1"/>
</dbReference>
<sequence length="339" mass="37550">MSRPFAAALAGYYGFNNLGDELLATSAIHYLEKNGVPRERIVVLSASPEETASSFGTHAVDRWSFLEVYRTLRRSEVLLFGGGGLFQDSTSLRSCVYYWGLLHMARIAGCPSAVLAQSIGPFRTGMGAWLARNALTLCKVRTVRDQRSLDVLHSWDLAGELVPDLVMGLSFSKQENAPLALLVNLRPWEGDLSVLTAKTVARYARQHALPVIGVGMAPEDVQLLRSFSASGLLPCKDIRLVRNWREIEEIWSLGGQAVGMRLHFCMISLLAGCPVVAVPYDPKVEAFAKNWGIPLLSNKDLPLVPWPVSGLERVAYVRQECGRSMEKTWKEMSFHEKTS</sequence>
<evidence type="ECO:0000313" key="2">
    <source>
        <dbReference type="EMBL" id="ADE57579.1"/>
    </source>
</evidence>
<dbReference type="HOGENOM" id="CLU_039510_0_0_0"/>
<dbReference type="AlphaFoldDB" id="D5EG97"/>